<reference evidence="2 3" key="1">
    <citation type="submission" date="2020-02" db="EMBL/GenBank/DDBJ databases">
        <authorList>
            <person name="Ma Q."/>
            <person name="Huang Y."/>
            <person name="Song X."/>
            <person name="Pei D."/>
        </authorList>
    </citation>
    <scope>NUCLEOTIDE SEQUENCE [LARGE SCALE GENOMIC DNA]</scope>
    <source>
        <strain evidence="2">Sxm20200214</strain>
        <tissue evidence="2">Leaf</tissue>
    </source>
</reference>
<dbReference type="EMBL" id="JAAMPC010000015">
    <property type="protein sequence ID" value="KAG2256360.1"/>
    <property type="molecule type" value="Genomic_DNA"/>
</dbReference>
<gene>
    <name evidence="2" type="ORF">Bca52824_075654</name>
</gene>
<protein>
    <submittedName>
        <fullName evidence="2">Uncharacterized protein</fullName>
    </submittedName>
</protein>
<dbReference type="OrthoDB" id="10630322at2759"/>
<organism evidence="2 3">
    <name type="scientific">Brassica carinata</name>
    <name type="common">Ethiopian mustard</name>
    <name type="synonym">Abyssinian cabbage</name>
    <dbReference type="NCBI Taxonomy" id="52824"/>
    <lineage>
        <taxon>Eukaryota</taxon>
        <taxon>Viridiplantae</taxon>
        <taxon>Streptophyta</taxon>
        <taxon>Embryophyta</taxon>
        <taxon>Tracheophyta</taxon>
        <taxon>Spermatophyta</taxon>
        <taxon>Magnoliopsida</taxon>
        <taxon>eudicotyledons</taxon>
        <taxon>Gunneridae</taxon>
        <taxon>Pentapetalae</taxon>
        <taxon>rosids</taxon>
        <taxon>malvids</taxon>
        <taxon>Brassicales</taxon>
        <taxon>Brassicaceae</taxon>
        <taxon>Brassiceae</taxon>
        <taxon>Brassica</taxon>
    </lineage>
</organism>
<keyword evidence="3" id="KW-1185">Reference proteome</keyword>
<feature type="region of interest" description="Disordered" evidence="1">
    <location>
        <begin position="1"/>
        <end position="76"/>
    </location>
</feature>
<evidence type="ECO:0000256" key="1">
    <source>
        <dbReference type="SAM" id="MobiDB-lite"/>
    </source>
</evidence>
<proteinExistence type="predicted"/>
<evidence type="ECO:0000313" key="3">
    <source>
        <dbReference type="Proteomes" id="UP000886595"/>
    </source>
</evidence>
<accession>A0A8X7PS97</accession>
<sequence length="144" mass="16263">MAWTWETESGVDKETDASKVDEGRDREPPLIVSVRVDAVSRAGDDMADDGDRDRESTTRPEPSFDFDVGDEDRGASIPDSMVRAREGLVERRREDAGASLFETIHHELAEFHVESLIRVSPFFRRLGARGLEISKLLKNMVFQL</sequence>
<dbReference type="AlphaFoldDB" id="A0A8X7PS97"/>
<evidence type="ECO:0000313" key="2">
    <source>
        <dbReference type="EMBL" id="KAG2256360.1"/>
    </source>
</evidence>
<feature type="compositionally biased region" description="Basic and acidic residues" evidence="1">
    <location>
        <begin position="49"/>
        <end position="58"/>
    </location>
</feature>
<feature type="compositionally biased region" description="Basic and acidic residues" evidence="1">
    <location>
        <begin position="10"/>
        <end position="28"/>
    </location>
</feature>
<comment type="caution">
    <text evidence="2">The sequence shown here is derived from an EMBL/GenBank/DDBJ whole genome shotgun (WGS) entry which is preliminary data.</text>
</comment>
<dbReference type="Proteomes" id="UP000886595">
    <property type="component" value="Unassembled WGS sequence"/>
</dbReference>
<name>A0A8X7PS97_BRACI</name>